<name>A0A6A5H4J6_CAERE</name>
<proteinExistence type="predicted"/>
<protein>
    <submittedName>
        <fullName evidence="2">Uncharacterized protein</fullName>
    </submittedName>
</protein>
<accession>A0A6A5H4J6</accession>
<dbReference type="EMBL" id="WUAV01000003">
    <property type="protein sequence ID" value="KAF1762638.1"/>
    <property type="molecule type" value="Genomic_DNA"/>
</dbReference>
<keyword evidence="1" id="KW-0175">Coiled coil</keyword>
<dbReference type="RefSeq" id="XP_053587672.1">
    <property type="nucleotide sequence ID" value="XM_053728095.1"/>
</dbReference>
<comment type="caution">
    <text evidence="2">The sequence shown here is derived from an EMBL/GenBank/DDBJ whole genome shotgun (WGS) entry which is preliminary data.</text>
</comment>
<sequence length="1718" mass="198961">MAAKFTESKWKRVTVSEYNLQRRNDWCSWVAEVPGTAYLYSPNYGLISELSNKFGDHEIRYFLMDAADMVLVNGLQAEMGLEKWKNVQLETVGSLRLWSEAVFEHTETEKKNFVIRSIPPIIKEKDGEEATVFMDEVVEIIQLLTKRRGQPVGNDFLGTAWRHGELKAIPLSQFKTILELYDIDKSCITIVDDPAHAVGVDFLFGKEDPLKVPTDDFKGILSTEHVVLTMVKSLVCPVNWRTATVVERQDIYEEINRYALMDAGTYIPYDNVVYEIKKIKEEHERLYSKEDDPLLTLRDRPPLSPISVKHYNKIASAIGMPPVSVSRNKCSVWYTRMNVTIRISDQFLSYIAQANSQNFNTSLDFKQALIRGLLWMVPNTNRVKVKLDSIRTLGMRANVLNTPSLIPKYSDILTNSQIKRFETPKKQFLNDSEADCSNCKNFAKMENELQKKLEISRIKLEEKAKDVDALLLLIMAQDKEFEKLNKIISDMEFQDALNLKVEGIERSAHETYKQENEQLNLKRDKLKHELSRVAVSPTEELLAEIPLLDERIEEMASQMTAKHHGSKLRFLPVSSSNMAFVNGDLKKSIATRPDGSVLHSNHSVTLENLSNSKYFIIDHESYMFCTITQCFRDLSSLTTFMKSVGRPQRIYLRRIPISTFKNDVEYRVFTDDVLEMIPILLERQHAILEPTKDLLQTFQEKWKSDDRKFYNTISLLELVGVLEEFDINKNLLTICPDAVYESTSHNMFLKGTNPIVLYSPDGGLVMDITQAVFYTFQSVICGINLNVKVCKICQSDKCMDNYKAEVLAAMKEYSNLREGSYVVNKEVSKKIDVLKTHCSFINQKNFPKQDYMMVNEDIMKREPLKVYQNIIDSYEIPEDIRCPNATGPVTAPVWAGRYVIMKAWSNNFFGSTNTSIKMLVLDGLLQKVPKDMKCAYELEEKWIAELSDGTKFESNYCFLIGNISNFKHFVLDKEEILTLLVVAEEFDEEYSQKFKLECLSSLTNFTKHLPKKIYIRKITPTTGSGGDFMRVFTDDVLEIIPILLKRQSKMAQESEELLEKYKVKWATKQNYVYTSIDALKFGQVLDEFNIDKSDITIIPDFLHLLTSDHMLRKGFDRIVTLSQDGKQVMDISQAVFYIFQHSVCGINLSVTDRCKVHSNCIKDYKKSVFDVMREYTELPEGSFVSMENLDENIEILKKHCTFTRQASLPKRDYHQYNLNLDDTCSLLIYEGIINFYGLPNPYQNSLSKESVKLKVWQGRLILMKSWVEHFFGNYNMDIKHLVLDALLCKVPLEDRAEYELMHTREIRNDAFVTHNGSTQLFLNPPIIRPCRELNMIGSSSHPQVFEITSVRDEETIRQKNNEIAELKSKLIRMPTLEKKEVFLGELEKKSKNMEKQIEMLRTNVKRLKTFEEKAKKSNALEKKVRSLEKEMETLRSGGNNEEKMKEAEGLKQKIKVMEQEIANFNSMERNRTDNLENFSKKANDLELEICQLENELEGKDREIESMRAPSFRTISAFQNKERMENKPVMMKPKMGDVEQELRKLNAQLRFKNERLERDAKDNYSSKCIRLETILKKKESIIEKLQSQNLRWSLENNSLRLGNSSKKNSKMEKKSIVLSPQEQLAEFQAIQKDFNGDEILKKARDLVEKLSLDSDLLGRAKYELIQLEASIRVFLEILKLNVQQIEKTEACFNLLPLPKYPSLSNKFLDDYRDEQEIDN</sequence>
<organism evidence="2 3">
    <name type="scientific">Caenorhabditis remanei</name>
    <name type="common">Caenorhabditis vulgaris</name>
    <dbReference type="NCBI Taxonomy" id="31234"/>
    <lineage>
        <taxon>Eukaryota</taxon>
        <taxon>Metazoa</taxon>
        <taxon>Ecdysozoa</taxon>
        <taxon>Nematoda</taxon>
        <taxon>Chromadorea</taxon>
        <taxon>Rhabditida</taxon>
        <taxon>Rhabditina</taxon>
        <taxon>Rhabditomorpha</taxon>
        <taxon>Rhabditoidea</taxon>
        <taxon>Rhabditidae</taxon>
        <taxon>Peloderinae</taxon>
        <taxon>Caenorhabditis</taxon>
    </lineage>
</organism>
<evidence type="ECO:0000256" key="1">
    <source>
        <dbReference type="SAM" id="Coils"/>
    </source>
</evidence>
<evidence type="ECO:0000313" key="2">
    <source>
        <dbReference type="EMBL" id="KAF1762638.1"/>
    </source>
</evidence>
<reference evidence="2 3" key="1">
    <citation type="submission" date="2019-12" db="EMBL/GenBank/DDBJ databases">
        <title>Chromosome-level assembly of the Caenorhabditis remanei genome.</title>
        <authorList>
            <person name="Teterina A.A."/>
            <person name="Willis J.H."/>
            <person name="Phillips P.C."/>
        </authorList>
    </citation>
    <scope>NUCLEOTIDE SEQUENCE [LARGE SCALE GENOMIC DNA]</scope>
    <source>
        <strain evidence="2 3">PX506</strain>
        <tissue evidence="2">Whole organism</tissue>
    </source>
</reference>
<gene>
    <name evidence="2" type="ORF">GCK72_010900</name>
</gene>
<feature type="coiled-coil region" evidence="1">
    <location>
        <begin position="1349"/>
        <end position="1502"/>
    </location>
</feature>
<dbReference type="KEGG" id="crq:GCK72_010900"/>
<dbReference type="Proteomes" id="UP000483820">
    <property type="component" value="Chromosome III"/>
</dbReference>
<dbReference type="CTD" id="9811160"/>
<evidence type="ECO:0000313" key="3">
    <source>
        <dbReference type="Proteomes" id="UP000483820"/>
    </source>
</evidence>
<feature type="coiled-coil region" evidence="1">
    <location>
        <begin position="1534"/>
        <end position="1587"/>
    </location>
</feature>
<dbReference type="GeneID" id="9811160"/>